<reference evidence="1" key="1">
    <citation type="submission" date="2014-09" db="EMBL/GenBank/DDBJ databases">
        <authorList>
            <person name="Magalhaes I.L.F."/>
            <person name="Oliveira U."/>
            <person name="Santos F.R."/>
            <person name="Vidigal T.H.D.A."/>
            <person name="Brescovit A.D."/>
            <person name="Santos A.J."/>
        </authorList>
    </citation>
    <scope>NUCLEOTIDE SEQUENCE</scope>
    <source>
        <tissue evidence="1">Shoot tissue taken approximately 20 cm above the soil surface</tissue>
    </source>
</reference>
<accession>A0A0A9BB21</accession>
<reference evidence="1" key="2">
    <citation type="journal article" date="2015" name="Data Brief">
        <title>Shoot transcriptome of the giant reed, Arundo donax.</title>
        <authorList>
            <person name="Barrero R.A."/>
            <person name="Guerrero F.D."/>
            <person name="Moolhuijzen P."/>
            <person name="Goolsby J.A."/>
            <person name="Tidwell J."/>
            <person name="Bellgard S.E."/>
            <person name="Bellgard M.I."/>
        </authorList>
    </citation>
    <scope>NUCLEOTIDE SEQUENCE</scope>
    <source>
        <tissue evidence="1">Shoot tissue taken approximately 20 cm above the soil surface</tissue>
    </source>
</reference>
<dbReference type="AlphaFoldDB" id="A0A0A9BB21"/>
<proteinExistence type="predicted"/>
<name>A0A0A9BB21_ARUDO</name>
<evidence type="ECO:0000313" key="1">
    <source>
        <dbReference type="EMBL" id="JAD56497.1"/>
    </source>
</evidence>
<protein>
    <submittedName>
        <fullName evidence="1">Uncharacterized protein</fullName>
    </submittedName>
</protein>
<organism evidence="1">
    <name type="scientific">Arundo donax</name>
    <name type="common">Giant reed</name>
    <name type="synonym">Donax arundinaceus</name>
    <dbReference type="NCBI Taxonomy" id="35708"/>
    <lineage>
        <taxon>Eukaryota</taxon>
        <taxon>Viridiplantae</taxon>
        <taxon>Streptophyta</taxon>
        <taxon>Embryophyta</taxon>
        <taxon>Tracheophyta</taxon>
        <taxon>Spermatophyta</taxon>
        <taxon>Magnoliopsida</taxon>
        <taxon>Liliopsida</taxon>
        <taxon>Poales</taxon>
        <taxon>Poaceae</taxon>
        <taxon>PACMAD clade</taxon>
        <taxon>Arundinoideae</taxon>
        <taxon>Arundineae</taxon>
        <taxon>Arundo</taxon>
    </lineage>
</organism>
<sequence length="57" mass="6509">MRFAKPDLGNQKRNTIINFSMYNFSCYSVLDSLKSSDVISMNPFPIILCTTELSISR</sequence>
<dbReference type="EMBL" id="GBRH01241398">
    <property type="protein sequence ID" value="JAD56497.1"/>
    <property type="molecule type" value="Transcribed_RNA"/>
</dbReference>